<feature type="compositionally biased region" description="Gly residues" evidence="2">
    <location>
        <begin position="2100"/>
        <end position="2109"/>
    </location>
</feature>
<gene>
    <name evidence="4" type="primary">RE1</name>
    <name evidence="4" type="ORF">SNEC2469_LOCUS13149</name>
</gene>
<feature type="compositionally biased region" description="Basic and acidic residues" evidence="2">
    <location>
        <begin position="475"/>
        <end position="498"/>
    </location>
</feature>
<feature type="region of interest" description="Disordered" evidence="2">
    <location>
        <begin position="475"/>
        <end position="510"/>
    </location>
</feature>
<feature type="region of interest" description="Disordered" evidence="2">
    <location>
        <begin position="781"/>
        <end position="808"/>
    </location>
</feature>
<dbReference type="InterPro" id="IPR013103">
    <property type="entry name" value="RVT_2"/>
</dbReference>
<dbReference type="SUPFAM" id="SSF53098">
    <property type="entry name" value="Ribonuclease H-like"/>
    <property type="match status" value="1"/>
</dbReference>
<dbReference type="InterPro" id="IPR036397">
    <property type="entry name" value="RNaseH_sf"/>
</dbReference>
<evidence type="ECO:0000259" key="3">
    <source>
        <dbReference type="Pfam" id="PF07727"/>
    </source>
</evidence>
<evidence type="ECO:0000256" key="2">
    <source>
        <dbReference type="SAM" id="MobiDB-lite"/>
    </source>
</evidence>
<feature type="region of interest" description="Disordered" evidence="2">
    <location>
        <begin position="1951"/>
        <end position="1973"/>
    </location>
</feature>
<feature type="domain" description="Reverse transcriptase Ty1/copia-type" evidence="3">
    <location>
        <begin position="1318"/>
        <end position="1559"/>
    </location>
</feature>
<feature type="compositionally biased region" description="Basic and acidic residues" evidence="2">
    <location>
        <begin position="1050"/>
        <end position="1060"/>
    </location>
</feature>
<evidence type="ECO:0000313" key="5">
    <source>
        <dbReference type="Proteomes" id="UP000601435"/>
    </source>
</evidence>
<dbReference type="OrthoDB" id="417310at2759"/>
<feature type="compositionally biased region" description="Polar residues" evidence="2">
    <location>
        <begin position="1033"/>
        <end position="1046"/>
    </location>
</feature>
<name>A0A812S7I1_9DINO</name>
<keyword evidence="1" id="KW-0175">Coiled coil</keyword>
<proteinExistence type="predicted"/>
<reference evidence="4" key="1">
    <citation type="submission" date="2021-02" db="EMBL/GenBank/DDBJ databases">
        <authorList>
            <person name="Dougan E. K."/>
            <person name="Rhodes N."/>
            <person name="Thang M."/>
            <person name="Chan C."/>
        </authorList>
    </citation>
    <scope>NUCLEOTIDE SEQUENCE</scope>
</reference>
<dbReference type="EMBL" id="CAJNJA010020972">
    <property type="protein sequence ID" value="CAE7467813.1"/>
    <property type="molecule type" value="Genomic_DNA"/>
</dbReference>
<feature type="coiled-coil region" evidence="1">
    <location>
        <begin position="1149"/>
        <end position="1183"/>
    </location>
</feature>
<keyword evidence="5" id="KW-1185">Reference proteome</keyword>
<sequence length="2450" mass="271074">MRFVLYEKAGTLVPSSHDDGAAVGSIVPLGALVQQLNCTLTWSKDDGLVINHPSYGKIAAQTIGNCPVISEAQALSLIAELEQAKVNELEGHVSDGQLRVLNWDLEELRSWEGAMATYVATGKRHHGLEALMMPSFPFGQIDESIRGLLVEDVDLSDQAGWNYLKAMPIRRAMRKRLFRTSWIVHLYAGPYDKKSDNLKVTERDGVTVLELDILRSSLFSLRGQSSAYKLLLWAALRGQIVSVVGGPPRDSESMELIYKQLFLWTAADKAMRMMRLPAPGFMMELPEGHGFWKSEVWSKWSHGLRMPSCYVSAGINEGQYKVATNLDFYKALPVERAASRDVPTWSPSSWTTTFKDQICDALQAWYKEPDLPRLVRMLAKFEGNYDEMSLADLKKWALHVRNGHVPFHPRCQTCVSTRATGRRHQRVRSPSSYVLSLDISGPYRVKGETGTRKDFRYVLVGAFMIPKIYKDLKEGDGEKRNEEGARDEANGTSMKEDFECSEYEPSEPGSVLKEGVVTDEVERDEVEGGIGDFGDYEDLFEEAKVSYDYVKDPLPEEELDKTNKEFWDVYKEVGDPPQMQVLQYAIPLVTRRSSEVNAAIRTMILKIKAEGFPVVRCHSDRARELTSDSLRAWLVERDILPTTGEGQAPQQNGRAEAVVKGLKGRHASGLPRQLWPMAMTYAAFAQRETAFNRQKSLLPFGTPTHIRTKVYGAGGKHDLELRWAKGRYVGPAQDIPRGSVVRLDEGGYVTSVHLRPHLVDADHLVDLVPHEVDLDFSESVRARTKEKTTPTTRAAPRLPPGAYPTGRISSLQMRPLTEEEEKAESLAKQLEEDKLYGVDNVLKLYEKLEASRQKSSRGGSSMWFTGAFVRGGKAGLRLGTTRMPWSTRYLIGAARHLTGYEDFTAVGVARNPKFGYHKDSHNEEEADNVVVGLNDVKTGGGLWVQNEDLHQAEADWRQVTKKVMCKGEVRALGRGDVTRFAPRLWHGAEPHEGDRYIMITYTPRTRALSREDKEVLGSLGFTSPALREGEQCAPTTTSASTGQLDSLTAEEGRGDEDFRVRSTPTTTSASGQLESLTAEEGRLYLIDEHSAGGPLYPDDEHSAGGLKPVPIWAQDFSSEDEVQQPKVCLLKSKQEAQIPELEGPLRAVIEDQEGLIEELSERAASLRRLLEEEEILAEQVRRAGESVHDEASHVRDLVEDMLDEVGKGLEHCQVQRELRCLKAIQAGEQTTEEPDYEALLEGLQRDLEVVYTVPLNQVKPVVERWRDAISAEVTGLFEGTLRSITIEEARQLEKQGRLKLVPSKSVCTLKPPSEPGSKKRYRRKYRLVICGNYIDRPDGASGESLYAGGASAESLRASLALAVIFAWTAGSSDIARAFLLAEWPAHMPLYGVFPPRLLLQTGHAKPGEIWLIQRPLYGLREAPAIWAAFRTDKLKAAKIDLEDGTWLALVQSVVDPEVWLVKQRSASDEAGILVGLLVTYVDDLLYLSKPWIVQKLHDWISSMWPTSVLAWATDTEGLRYLGVEVQQLKDGTFKLGQAGYVKDVLRGHGMLDAKPTFLPAPKEWLDEAAASERAPEEHSEAQLKHAQRVVGELMWLTMRTRPDLLFVTSFMASFATKLPLLVARVGARVHSYLAATKDVTLHVKNREAAQAATLLESIGVLLDEIAGARVHRLLRVDNSAAVSLLGAYQLADLATKVQTRARISDLMRLWGFDGYPAAPGYIECVKLALLLCILCAVPIATAVDPEEHVKKEALPASEWSELLVFTGVVCVITIGLWEIAKLERIRETAAVETERELQRVEGAFLGEGSSDFSPVESDATDIAYYVVPELGTTQAYDTGRIVGQTTELVSRLKMIFKIDHRCPMVFHQLVNHSALTDMWLSIVMMRLSPGVEAVEEEFVMTSTTSSPDRRGGRMRAQEEATWGFSRCGYSTSSTTKGVTTTDGEVFSYAARGPWRPPTQQRPHDAVSSSSSGHQEMVAEEVRRQVQGALQARDASMKALVEENEELKRMLVVQNRALEAQRETGRPMSRPSPPPFSHGGVVGTDGPDVGRIGNPGLERLGDCGRLGGLPENSQSGPLPGDGQDGAAGDQGYPCAPDGQLGPEGSGGGNTWGLPSEGVNAPSSTNRREGPPQTSATEPLQLLVQGMRQLQQAYLEKKDGPEQEVIKGGIELPKLPEPHADGGVEFQDWVYMTEQMVGSLTDKAGAWYMATLVCAKEAFARYQAATPLDRLNIAPILPGQLRAKLWERLDRRVLTLVLAAMPRQAKEDAVTHRVKTTADALFRLYVLYQPGSTTERAAVLKLLEGAPAGENPEEAVTALRRWRRHLNRAVDMGITPPDASLQLRGLDLIIAKVVERETVLQFYDHALAEIQQLAPLKGKSQGPSNTQGRSSAGCSPVSDIFYDFSGHSATDCVGLGFLYNAPAKHTVLNLGFYSSGSPLDYDLRPTYRNVAA</sequence>
<dbReference type="GO" id="GO:0003676">
    <property type="term" value="F:nucleic acid binding"/>
    <property type="evidence" value="ECO:0007669"/>
    <property type="project" value="InterPro"/>
</dbReference>
<dbReference type="InterPro" id="IPR012337">
    <property type="entry name" value="RNaseH-like_sf"/>
</dbReference>
<feature type="region of interest" description="Disordered" evidence="2">
    <location>
        <begin position="2019"/>
        <end position="2136"/>
    </location>
</feature>
<protein>
    <submittedName>
        <fullName evidence="4">RE1 protein</fullName>
    </submittedName>
</protein>
<accession>A0A812S7I1</accession>
<feature type="region of interest" description="Disordered" evidence="2">
    <location>
        <begin position="1026"/>
        <end position="1076"/>
    </location>
</feature>
<feature type="compositionally biased region" description="Low complexity" evidence="2">
    <location>
        <begin position="2079"/>
        <end position="2090"/>
    </location>
</feature>
<dbReference type="Proteomes" id="UP000601435">
    <property type="component" value="Unassembled WGS sequence"/>
</dbReference>
<evidence type="ECO:0000313" key="4">
    <source>
        <dbReference type="EMBL" id="CAE7467813.1"/>
    </source>
</evidence>
<feature type="compositionally biased region" description="Polar residues" evidence="2">
    <location>
        <begin position="1062"/>
        <end position="1075"/>
    </location>
</feature>
<dbReference type="Pfam" id="PF07727">
    <property type="entry name" value="RVT_2"/>
    <property type="match status" value="1"/>
</dbReference>
<comment type="caution">
    <text evidence="4">The sequence shown here is derived from an EMBL/GenBank/DDBJ whole genome shotgun (WGS) entry which is preliminary data.</text>
</comment>
<dbReference type="Gene3D" id="3.30.420.10">
    <property type="entry name" value="Ribonuclease H-like superfamily/Ribonuclease H"/>
    <property type="match status" value="1"/>
</dbReference>
<organism evidence="4 5">
    <name type="scientific">Symbiodinium necroappetens</name>
    <dbReference type="NCBI Taxonomy" id="1628268"/>
    <lineage>
        <taxon>Eukaryota</taxon>
        <taxon>Sar</taxon>
        <taxon>Alveolata</taxon>
        <taxon>Dinophyceae</taxon>
        <taxon>Suessiales</taxon>
        <taxon>Symbiodiniaceae</taxon>
        <taxon>Symbiodinium</taxon>
    </lineage>
</organism>
<evidence type="ECO:0000256" key="1">
    <source>
        <dbReference type="SAM" id="Coils"/>
    </source>
</evidence>